<evidence type="ECO:0000256" key="5">
    <source>
        <dbReference type="HAMAP-Rule" id="MF_00472"/>
    </source>
</evidence>
<dbReference type="PANTHER" id="PTHR43464">
    <property type="entry name" value="METHYLTRANSFERASE"/>
    <property type="match status" value="1"/>
</dbReference>
<dbReference type="InterPro" id="IPR010233">
    <property type="entry name" value="UbiG_MeTrfase"/>
</dbReference>
<dbReference type="STRING" id="448.Lery_1048"/>
<evidence type="ECO:0000256" key="2">
    <source>
        <dbReference type="ARBA" id="ARBA00022679"/>
    </source>
</evidence>
<dbReference type="PANTHER" id="PTHR43464:SF19">
    <property type="entry name" value="UBIQUINONE BIOSYNTHESIS O-METHYLTRANSFERASE, MITOCHONDRIAL"/>
    <property type="match status" value="1"/>
</dbReference>
<keyword evidence="6" id="KW-0830">Ubiquinone</keyword>
<comment type="catalytic activity">
    <reaction evidence="5">
        <text>a 3-demethylubiquinol + S-adenosyl-L-methionine = a ubiquinol + S-adenosyl-L-homocysteine + H(+)</text>
        <dbReference type="Rhea" id="RHEA:44380"/>
        <dbReference type="Rhea" id="RHEA-COMP:9566"/>
        <dbReference type="Rhea" id="RHEA-COMP:10914"/>
        <dbReference type="ChEBI" id="CHEBI:15378"/>
        <dbReference type="ChEBI" id="CHEBI:17976"/>
        <dbReference type="ChEBI" id="CHEBI:57856"/>
        <dbReference type="ChEBI" id="CHEBI:59789"/>
        <dbReference type="ChEBI" id="CHEBI:84422"/>
        <dbReference type="EC" id="2.1.1.64"/>
    </reaction>
</comment>
<proteinExistence type="inferred from homology"/>
<dbReference type="PATRIC" id="fig|448.7.peg.1102"/>
<organism evidence="6 7">
    <name type="scientific">Legionella erythra</name>
    <dbReference type="NCBI Taxonomy" id="448"/>
    <lineage>
        <taxon>Bacteria</taxon>
        <taxon>Pseudomonadati</taxon>
        <taxon>Pseudomonadota</taxon>
        <taxon>Gammaproteobacteria</taxon>
        <taxon>Legionellales</taxon>
        <taxon>Legionellaceae</taxon>
        <taxon>Legionella</taxon>
    </lineage>
</organism>
<comment type="pathway">
    <text evidence="5">Cofactor biosynthesis; ubiquinone biosynthesis.</text>
</comment>
<name>A0A0W0TRB6_LEGER</name>
<comment type="similarity">
    <text evidence="5">Belongs to the methyltransferase superfamily. UbiG/COQ3 family.</text>
</comment>
<comment type="caution">
    <text evidence="6">The sequence shown here is derived from an EMBL/GenBank/DDBJ whole genome shotgun (WGS) entry which is preliminary data.</text>
</comment>
<dbReference type="UniPathway" id="UPA00232"/>
<dbReference type="AlphaFoldDB" id="A0A0W0TRB6"/>
<dbReference type="GO" id="GO:0102208">
    <property type="term" value="F:2-polyprenyl-6-hydroxyphenol methylase activity"/>
    <property type="evidence" value="ECO:0007669"/>
    <property type="project" value="UniProtKB-EC"/>
</dbReference>
<feature type="binding site" evidence="5">
    <location>
        <position position="118"/>
    </location>
    <ligand>
        <name>S-adenosyl-L-methionine</name>
        <dbReference type="ChEBI" id="CHEBI:59789"/>
    </ligand>
</feature>
<dbReference type="SUPFAM" id="SSF53335">
    <property type="entry name" value="S-adenosyl-L-methionine-dependent methyltransferases"/>
    <property type="match status" value="1"/>
</dbReference>
<feature type="binding site" evidence="5">
    <location>
        <position position="56"/>
    </location>
    <ligand>
        <name>S-adenosyl-L-methionine</name>
        <dbReference type="ChEBI" id="CHEBI:59789"/>
    </ligand>
</feature>
<comment type="catalytic activity">
    <reaction evidence="5">
        <text>a 3-(all-trans-polyprenyl)benzene-1,2-diol + S-adenosyl-L-methionine = a 2-methoxy-6-(all-trans-polyprenyl)phenol + S-adenosyl-L-homocysteine + H(+)</text>
        <dbReference type="Rhea" id="RHEA:31411"/>
        <dbReference type="Rhea" id="RHEA-COMP:9550"/>
        <dbReference type="Rhea" id="RHEA-COMP:9551"/>
        <dbReference type="ChEBI" id="CHEBI:15378"/>
        <dbReference type="ChEBI" id="CHEBI:57856"/>
        <dbReference type="ChEBI" id="CHEBI:59789"/>
        <dbReference type="ChEBI" id="CHEBI:62729"/>
        <dbReference type="ChEBI" id="CHEBI:62731"/>
        <dbReference type="EC" id="2.1.1.222"/>
    </reaction>
</comment>
<dbReference type="NCBIfam" id="TIGR01983">
    <property type="entry name" value="UbiG"/>
    <property type="match status" value="1"/>
</dbReference>
<dbReference type="GO" id="GO:0032259">
    <property type="term" value="P:methylation"/>
    <property type="evidence" value="ECO:0007669"/>
    <property type="project" value="UniProtKB-KW"/>
</dbReference>
<dbReference type="EMBL" id="LNYA01000023">
    <property type="protein sequence ID" value="KTC97994.1"/>
    <property type="molecule type" value="Genomic_DNA"/>
</dbReference>
<sequence length="229" mass="25378">MKDTVDQQEIAKFAALAQQWWDKNGPLKTLHDINPARLAFIEQYTGLKGLRVLDVGCGGGILSEAMARLGAEVTGLDAEEDSIETARQHAKQSQLTLDYVASAIEDYNDGVFDVITCMEMLEHVNHPEEVIRHCARLLKPGGYLFLSTINRTVKAYAAAIVAAEYLFGLLPRQTHQYDKFIKPSELAAMVRRAGLEVNGLKGIDYNPFARCSGLKDSVDVNYLLSCFKP</sequence>
<evidence type="ECO:0000256" key="1">
    <source>
        <dbReference type="ARBA" id="ARBA00022603"/>
    </source>
</evidence>
<evidence type="ECO:0000313" key="7">
    <source>
        <dbReference type="Proteomes" id="UP000054773"/>
    </source>
</evidence>
<dbReference type="CDD" id="cd02440">
    <property type="entry name" value="AdoMet_MTases"/>
    <property type="match status" value="1"/>
</dbReference>
<dbReference type="EC" id="2.1.1.64" evidence="5"/>
<dbReference type="EC" id="2.1.1.222" evidence="5"/>
<accession>A0A0W0TRB6</accession>
<keyword evidence="2 5" id="KW-0808">Transferase</keyword>
<evidence type="ECO:0000256" key="3">
    <source>
        <dbReference type="ARBA" id="ARBA00022688"/>
    </source>
</evidence>
<dbReference type="Gene3D" id="3.40.50.150">
    <property type="entry name" value="Vaccinia Virus protein VP39"/>
    <property type="match status" value="1"/>
</dbReference>
<dbReference type="Pfam" id="PF13489">
    <property type="entry name" value="Methyltransf_23"/>
    <property type="match status" value="1"/>
</dbReference>
<feature type="binding site" evidence="5">
    <location>
        <position position="77"/>
    </location>
    <ligand>
        <name>S-adenosyl-L-methionine</name>
        <dbReference type="ChEBI" id="CHEBI:59789"/>
    </ligand>
</feature>
<keyword evidence="3 5" id="KW-0831">Ubiquinone biosynthesis</keyword>
<comment type="function">
    <text evidence="5">O-methyltransferase that catalyzes the 2 O-methylation steps in the ubiquinone biosynthetic pathway.</text>
</comment>
<evidence type="ECO:0000313" key="6">
    <source>
        <dbReference type="EMBL" id="KTC97994.1"/>
    </source>
</evidence>
<evidence type="ECO:0000256" key="4">
    <source>
        <dbReference type="ARBA" id="ARBA00022691"/>
    </source>
</evidence>
<protein>
    <recommendedName>
        <fullName evidence="5">Ubiquinone biosynthesis O-methyltransferase</fullName>
    </recommendedName>
    <alternativeName>
        <fullName evidence="5">2-polyprenyl-6-hydroxyphenol methylase</fullName>
        <ecNumber evidence="5">2.1.1.222</ecNumber>
    </alternativeName>
    <alternativeName>
        <fullName evidence="5">3-demethylubiquinone 3-O-methyltransferase</fullName>
        <ecNumber evidence="5">2.1.1.64</ecNumber>
    </alternativeName>
</protein>
<keyword evidence="4 5" id="KW-0949">S-adenosyl-L-methionine</keyword>
<gene>
    <name evidence="5 6" type="primary">ubiG</name>
    <name evidence="6" type="ORF">Lery_1048</name>
</gene>
<keyword evidence="1 5" id="KW-0489">Methyltransferase</keyword>
<dbReference type="Proteomes" id="UP000054773">
    <property type="component" value="Unassembled WGS sequence"/>
</dbReference>
<reference evidence="6 7" key="1">
    <citation type="submission" date="2015-11" db="EMBL/GenBank/DDBJ databases">
        <title>Genomic analysis of 38 Legionella species identifies large and diverse effector repertoires.</title>
        <authorList>
            <person name="Burstein D."/>
            <person name="Amaro F."/>
            <person name="Zusman T."/>
            <person name="Lifshitz Z."/>
            <person name="Cohen O."/>
            <person name="Gilbert J.A."/>
            <person name="Pupko T."/>
            <person name="Shuman H.A."/>
            <person name="Segal G."/>
        </authorList>
    </citation>
    <scope>NUCLEOTIDE SEQUENCE [LARGE SCALE GENOMIC DNA]</scope>
    <source>
        <strain evidence="6 7">SE-32A-C8</strain>
    </source>
</reference>
<dbReference type="InterPro" id="IPR029063">
    <property type="entry name" value="SAM-dependent_MTases_sf"/>
</dbReference>
<dbReference type="RefSeq" id="WP_058526211.1">
    <property type="nucleotide sequence ID" value="NZ_CAAAHY010000002.1"/>
</dbReference>
<dbReference type="GO" id="GO:0061542">
    <property type="term" value="F:3-demethylubiquinol 3-O-methyltransferase activity"/>
    <property type="evidence" value="ECO:0007669"/>
    <property type="project" value="UniProtKB-UniRule"/>
</dbReference>
<feature type="binding site" evidence="5">
    <location>
        <position position="37"/>
    </location>
    <ligand>
        <name>S-adenosyl-L-methionine</name>
        <dbReference type="ChEBI" id="CHEBI:59789"/>
    </ligand>
</feature>
<keyword evidence="7" id="KW-1185">Reference proteome</keyword>
<dbReference type="GO" id="GO:0010420">
    <property type="term" value="F:polyprenyldihydroxybenzoate methyltransferase activity"/>
    <property type="evidence" value="ECO:0007669"/>
    <property type="project" value="InterPro"/>
</dbReference>
<dbReference type="HAMAP" id="MF_00472">
    <property type="entry name" value="UbiG"/>
    <property type="match status" value="1"/>
</dbReference>
<dbReference type="OrthoDB" id="9801538at2"/>